<dbReference type="EMBL" id="PJZF01000004">
    <property type="protein sequence ID" value="PLR39729.1"/>
    <property type="molecule type" value="Genomic_DNA"/>
</dbReference>
<feature type="transmembrane region" description="Helical" evidence="7">
    <location>
        <begin position="94"/>
        <end position="115"/>
    </location>
</feature>
<name>A0A2N5EC93_9GAMM</name>
<reference evidence="8 9" key="1">
    <citation type="submission" date="2017-12" db="EMBL/GenBank/DDBJ databases">
        <title>Characterization of six clinical isolates of Enterochimera gen. nov., a novel genus of the Yersiniaciae family and the three species Enterochimera arupensis sp. nov., Enterochimera coloradensis sp. nov, and Enterochimera californica sp. nov.</title>
        <authorList>
            <person name="Rossi A."/>
            <person name="Fisher M."/>
        </authorList>
    </citation>
    <scope>NUCLEOTIDE SEQUENCE [LARGE SCALE GENOMIC DNA]</scope>
    <source>
        <strain evidence="9">2015-Iso6</strain>
    </source>
</reference>
<keyword evidence="9" id="KW-1185">Reference proteome</keyword>
<dbReference type="OrthoDB" id="6566345at2"/>
<keyword evidence="3" id="KW-1003">Cell membrane</keyword>
<evidence type="ECO:0000256" key="3">
    <source>
        <dbReference type="ARBA" id="ARBA00022475"/>
    </source>
</evidence>
<evidence type="ECO:0000313" key="9">
    <source>
        <dbReference type="Proteomes" id="UP000234240"/>
    </source>
</evidence>
<dbReference type="AlphaFoldDB" id="A0A2N5EC93"/>
<feature type="transmembrane region" description="Helical" evidence="7">
    <location>
        <begin position="20"/>
        <end position="41"/>
    </location>
</feature>
<comment type="subcellular location">
    <subcellularLocation>
        <location evidence="1">Cell membrane</location>
        <topology evidence="1">Multi-pass membrane protein</topology>
    </subcellularLocation>
</comment>
<dbReference type="GO" id="GO:0016682">
    <property type="term" value="F:oxidoreductase activity, acting on diphenols and related substances as donors, oxygen as acceptor"/>
    <property type="evidence" value="ECO:0007669"/>
    <property type="project" value="TreeGrafter"/>
</dbReference>
<dbReference type="Pfam" id="PF02322">
    <property type="entry name" value="Cyt_bd_oxida_II"/>
    <property type="match status" value="1"/>
</dbReference>
<evidence type="ECO:0000256" key="7">
    <source>
        <dbReference type="SAM" id="Phobius"/>
    </source>
</evidence>
<dbReference type="GO" id="GO:0019646">
    <property type="term" value="P:aerobic electron transport chain"/>
    <property type="evidence" value="ECO:0007669"/>
    <property type="project" value="TreeGrafter"/>
</dbReference>
<dbReference type="InterPro" id="IPR003317">
    <property type="entry name" value="Cyt-d_oxidase_su2"/>
</dbReference>
<feature type="transmembrane region" description="Helical" evidence="7">
    <location>
        <begin position="269"/>
        <end position="292"/>
    </location>
</feature>
<sequence length="346" mass="37777">MADALPAGGKIVDLLTGQDGLAIVSGATLAFSLLTYILLDGTDLGVGIWLGLTRQAADRHRLALSILPIWDANETWLVLLLGGMLALFPTAYSAFFTAMLVPSLMMAIALVLRGAAVEFRQVSRRPWLCDLAIFAGSLSAAFFQGILFGSVIQGIPGGAAPPETLLWCTPFTLFSGGLVVVLYLLMGAGWLIWRMAGELSNFYRRRAAWLGVLTLLLGAVFLAWMIRLNAHNAARWQDTPVWVTFLGLLAILTWIFYRVLHHHLTVLPLMTLLLAVAFVFMAIALTLFPLLLPPHVTLFNSAAPAATQGFVLVGYGLVIPFTLFYNTYVFSVFRGKIHRQSVSVKN</sequence>
<evidence type="ECO:0000256" key="4">
    <source>
        <dbReference type="ARBA" id="ARBA00022692"/>
    </source>
</evidence>
<evidence type="ECO:0000313" key="8">
    <source>
        <dbReference type="EMBL" id="PLR39729.1"/>
    </source>
</evidence>
<comment type="similarity">
    <text evidence="2">Belongs to the cytochrome ubiquinol oxidase subunit 2 family.</text>
</comment>
<feature type="transmembrane region" description="Helical" evidence="7">
    <location>
        <begin position="207"/>
        <end position="227"/>
    </location>
</feature>
<keyword evidence="5 7" id="KW-1133">Transmembrane helix</keyword>
<dbReference type="Proteomes" id="UP000234240">
    <property type="component" value="Unassembled WGS sequence"/>
</dbReference>
<dbReference type="PANTHER" id="PTHR43141">
    <property type="entry name" value="CYTOCHROME BD2 SUBUNIT II"/>
    <property type="match status" value="1"/>
</dbReference>
<organism evidence="8 9">
    <name type="scientific">Chimaeribacter californicus</name>
    <dbReference type="NCBI Taxonomy" id="2060067"/>
    <lineage>
        <taxon>Bacteria</taxon>
        <taxon>Pseudomonadati</taxon>
        <taxon>Pseudomonadota</taxon>
        <taxon>Gammaproteobacteria</taxon>
        <taxon>Enterobacterales</taxon>
        <taxon>Yersiniaceae</taxon>
        <taxon>Chimaeribacter</taxon>
    </lineage>
</organism>
<gene>
    <name evidence="8" type="ORF">CYR55_07625</name>
</gene>
<evidence type="ECO:0000256" key="6">
    <source>
        <dbReference type="ARBA" id="ARBA00023136"/>
    </source>
</evidence>
<dbReference type="GO" id="GO:0005886">
    <property type="term" value="C:plasma membrane"/>
    <property type="evidence" value="ECO:0007669"/>
    <property type="project" value="UniProtKB-SubCell"/>
</dbReference>
<accession>A0A2N5EC93</accession>
<protein>
    <submittedName>
        <fullName evidence="8">Cytochrome D oxidase subunit II</fullName>
    </submittedName>
</protein>
<feature type="transmembrane region" description="Helical" evidence="7">
    <location>
        <begin position="164"/>
        <end position="186"/>
    </location>
</feature>
<dbReference type="PANTHER" id="PTHR43141:SF4">
    <property type="entry name" value="CYTOCHROME BD2 SUBUNIT II"/>
    <property type="match status" value="1"/>
</dbReference>
<feature type="transmembrane region" description="Helical" evidence="7">
    <location>
        <begin position="239"/>
        <end position="257"/>
    </location>
</feature>
<dbReference type="GO" id="GO:0070069">
    <property type="term" value="C:cytochrome complex"/>
    <property type="evidence" value="ECO:0007669"/>
    <property type="project" value="TreeGrafter"/>
</dbReference>
<proteinExistence type="inferred from homology"/>
<keyword evidence="6 7" id="KW-0472">Membrane</keyword>
<dbReference type="GO" id="GO:0009055">
    <property type="term" value="F:electron transfer activity"/>
    <property type="evidence" value="ECO:0007669"/>
    <property type="project" value="TreeGrafter"/>
</dbReference>
<evidence type="ECO:0000256" key="1">
    <source>
        <dbReference type="ARBA" id="ARBA00004651"/>
    </source>
</evidence>
<feature type="transmembrane region" description="Helical" evidence="7">
    <location>
        <begin position="62"/>
        <end position="88"/>
    </location>
</feature>
<keyword evidence="4 7" id="KW-0812">Transmembrane</keyword>
<feature type="transmembrane region" description="Helical" evidence="7">
    <location>
        <begin position="312"/>
        <end position="333"/>
    </location>
</feature>
<evidence type="ECO:0000256" key="2">
    <source>
        <dbReference type="ARBA" id="ARBA00007543"/>
    </source>
</evidence>
<comment type="caution">
    <text evidence="8">The sequence shown here is derived from an EMBL/GenBank/DDBJ whole genome shotgun (WGS) entry which is preliminary data.</text>
</comment>
<evidence type="ECO:0000256" key="5">
    <source>
        <dbReference type="ARBA" id="ARBA00022989"/>
    </source>
</evidence>
<feature type="transmembrane region" description="Helical" evidence="7">
    <location>
        <begin position="127"/>
        <end position="152"/>
    </location>
</feature>